<keyword evidence="2" id="KW-0521">NADP</keyword>
<dbReference type="CDD" id="cd05233">
    <property type="entry name" value="SDR_c"/>
    <property type="match status" value="1"/>
</dbReference>
<accession>A0AAV9JUW1</accession>
<dbReference type="AlphaFoldDB" id="A0AAV9JUW1"/>
<dbReference type="FunFam" id="3.40.50.720:FF:000084">
    <property type="entry name" value="Short-chain dehydrogenase reductase"/>
    <property type="match status" value="1"/>
</dbReference>
<protein>
    <submittedName>
        <fullName evidence="4">Uncharacterized protein</fullName>
    </submittedName>
</protein>
<evidence type="ECO:0000256" key="3">
    <source>
        <dbReference type="ARBA" id="ARBA00023002"/>
    </source>
</evidence>
<keyword evidence="5" id="KW-1185">Reference proteome</keyword>
<dbReference type="PANTHER" id="PTHR24321">
    <property type="entry name" value="DEHYDROGENASES, SHORT CHAIN"/>
    <property type="match status" value="1"/>
</dbReference>
<proteinExistence type="inferred from homology"/>
<evidence type="ECO:0000256" key="1">
    <source>
        <dbReference type="ARBA" id="ARBA00006484"/>
    </source>
</evidence>
<dbReference type="SUPFAM" id="SSF51735">
    <property type="entry name" value="NAD(P)-binding Rossmann-fold domains"/>
    <property type="match status" value="1"/>
</dbReference>
<dbReference type="InterPro" id="IPR002347">
    <property type="entry name" value="SDR_fam"/>
</dbReference>
<evidence type="ECO:0000313" key="4">
    <source>
        <dbReference type="EMBL" id="KAK4549337.1"/>
    </source>
</evidence>
<dbReference type="Gene3D" id="3.40.50.720">
    <property type="entry name" value="NAD(P)-binding Rossmann-like Domain"/>
    <property type="match status" value="1"/>
</dbReference>
<dbReference type="EMBL" id="JAVFHQ010000004">
    <property type="protein sequence ID" value="KAK4549337.1"/>
    <property type="molecule type" value="Genomic_DNA"/>
</dbReference>
<dbReference type="PANTHER" id="PTHR24321:SF8">
    <property type="entry name" value="ESTRADIOL 17-BETA-DEHYDROGENASE 8-RELATED"/>
    <property type="match status" value="1"/>
</dbReference>
<dbReference type="Proteomes" id="UP001324427">
    <property type="component" value="Unassembled WGS sequence"/>
</dbReference>
<dbReference type="GO" id="GO:0016491">
    <property type="term" value="F:oxidoreductase activity"/>
    <property type="evidence" value="ECO:0007669"/>
    <property type="project" value="UniProtKB-KW"/>
</dbReference>
<evidence type="ECO:0000313" key="5">
    <source>
        <dbReference type="Proteomes" id="UP001324427"/>
    </source>
</evidence>
<dbReference type="Pfam" id="PF13561">
    <property type="entry name" value="adh_short_C2"/>
    <property type="match status" value="1"/>
</dbReference>
<sequence length="250" mass="27065">MDQRLQGRIAIVTGASSGLGKATAVRFADSGARVICADLKSAGVETEITSKHGDGSATFIVCDVTDESQIENLVKEAVKFGGRLDIICNYAGVAVETAHSVPKRVHDTPTEDFDRTMAINTRGVWLCCKYALKQMLDQEPRAENARGERTRGWLLNVASMLGTVGFPNVPCYVASKHAVVGMTKQMAIDYAQDRIHINALCPGFVKSPMIASFINEPDAHNLLASRHPWNSLGRPEDIADAALFLCSDES</sequence>
<dbReference type="InterPro" id="IPR020904">
    <property type="entry name" value="Sc_DH/Rdtase_CS"/>
</dbReference>
<dbReference type="PRINTS" id="PR00081">
    <property type="entry name" value="GDHRDH"/>
</dbReference>
<keyword evidence="3" id="KW-0560">Oxidoreductase</keyword>
<organism evidence="4 5">
    <name type="scientific">Oleoguttula mirabilis</name>
    <dbReference type="NCBI Taxonomy" id="1507867"/>
    <lineage>
        <taxon>Eukaryota</taxon>
        <taxon>Fungi</taxon>
        <taxon>Dikarya</taxon>
        <taxon>Ascomycota</taxon>
        <taxon>Pezizomycotina</taxon>
        <taxon>Dothideomycetes</taxon>
        <taxon>Dothideomycetidae</taxon>
        <taxon>Mycosphaerellales</taxon>
        <taxon>Teratosphaeriaceae</taxon>
        <taxon>Oleoguttula</taxon>
    </lineage>
</organism>
<dbReference type="PROSITE" id="PS00061">
    <property type="entry name" value="ADH_SHORT"/>
    <property type="match status" value="1"/>
</dbReference>
<reference evidence="4 5" key="1">
    <citation type="submission" date="2021-11" db="EMBL/GenBank/DDBJ databases">
        <title>Black yeast isolated from Biological Soil Crust.</title>
        <authorList>
            <person name="Kurbessoian T."/>
        </authorList>
    </citation>
    <scope>NUCLEOTIDE SEQUENCE [LARGE SCALE GENOMIC DNA]</scope>
    <source>
        <strain evidence="4 5">CCFEE 5522</strain>
    </source>
</reference>
<comment type="similarity">
    <text evidence="1">Belongs to the short-chain dehydrogenases/reductases (SDR) family.</text>
</comment>
<gene>
    <name evidence="4" type="ORF">LTR36_006334</name>
</gene>
<name>A0AAV9JUW1_9PEZI</name>
<comment type="caution">
    <text evidence="4">The sequence shown here is derived from an EMBL/GenBank/DDBJ whole genome shotgun (WGS) entry which is preliminary data.</text>
</comment>
<dbReference type="InterPro" id="IPR036291">
    <property type="entry name" value="NAD(P)-bd_dom_sf"/>
</dbReference>
<dbReference type="PRINTS" id="PR00080">
    <property type="entry name" value="SDRFAMILY"/>
</dbReference>
<evidence type="ECO:0000256" key="2">
    <source>
        <dbReference type="ARBA" id="ARBA00022857"/>
    </source>
</evidence>